<evidence type="ECO:0000313" key="2">
    <source>
        <dbReference type="Proteomes" id="UP000320762"/>
    </source>
</evidence>
<dbReference type="Proteomes" id="UP000320762">
    <property type="component" value="Unassembled WGS sequence"/>
</dbReference>
<gene>
    <name evidence="1" type="ORF">BD626DRAFT_400562</name>
</gene>
<dbReference type="OrthoDB" id="2933869at2759"/>
<feature type="non-terminal residue" evidence="1">
    <location>
        <position position="1"/>
    </location>
</feature>
<dbReference type="AlphaFoldDB" id="A0A550CI25"/>
<name>A0A550CI25_9AGAR</name>
<organism evidence="1 2">
    <name type="scientific">Schizophyllum amplum</name>
    <dbReference type="NCBI Taxonomy" id="97359"/>
    <lineage>
        <taxon>Eukaryota</taxon>
        <taxon>Fungi</taxon>
        <taxon>Dikarya</taxon>
        <taxon>Basidiomycota</taxon>
        <taxon>Agaricomycotina</taxon>
        <taxon>Agaricomycetes</taxon>
        <taxon>Agaricomycetidae</taxon>
        <taxon>Agaricales</taxon>
        <taxon>Schizophyllaceae</taxon>
        <taxon>Schizophyllum</taxon>
    </lineage>
</organism>
<protein>
    <submittedName>
        <fullName evidence="1">Uncharacterized protein</fullName>
    </submittedName>
</protein>
<evidence type="ECO:0000313" key="1">
    <source>
        <dbReference type="EMBL" id="TRM64460.1"/>
    </source>
</evidence>
<dbReference type="STRING" id="97359.A0A550CI25"/>
<accession>A0A550CI25</accession>
<keyword evidence="2" id="KW-1185">Reference proteome</keyword>
<dbReference type="EMBL" id="VDMD01000007">
    <property type="protein sequence ID" value="TRM64460.1"/>
    <property type="molecule type" value="Genomic_DNA"/>
</dbReference>
<proteinExistence type="predicted"/>
<comment type="caution">
    <text evidence="1">The sequence shown here is derived from an EMBL/GenBank/DDBJ whole genome shotgun (WGS) entry which is preliminary data.</text>
</comment>
<sequence>QCNERPQFNDGVERHLFCGKNCAVQARTAAAAGLRPTSSLLITIIALCEISGCERPVYTSPDGTPSKYCGRAHQKLGQTSQIDNGAGVQAHSSSLPYGANIDLHGSKSCLNCRHSAAAPGAVFCGTHCEQKAGEQGTILAHVPQGHAAFHDGARSLECCFSFVAALTRYAVKVDFDSSWDDATGSPPAIKAIYALVPFPAGRERYNAYR</sequence>
<reference evidence="1 2" key="1">
    <citation type="journal article" date="2019" name="New Phytol.">
        <title>Comparative genomics reveals unique wood-decay strategies and fruiting body development in the Schizophyllaceae.</title>
        <authorList>
            <person name="Almasi E."/>
            <person name="Sahu N."/>
            <person name="Krizsan K."/>
            <person name="Balint B."/>
            <person name="Kovacs G.M."/>
            <person name="Kiss B."/>
            <person name="Cseklye J."/>
            <person name="Drula E."/>
            <person name="Henrissat B."/>
            <person name="Nagy I."/>
            <person name="Chovatia M."/>
            <person name="Adam C."/>
            <person name="LaButti K."/>
            <person name="Lipzen A."/>
            <person name="Riley R."/>
            <person name="Grigoriev I.V."/>
            <person name="Nagy L.G."/>
        </authorList>
    </citation>
    <scope>NUCLEOTIDE SEQUENCE [LARGE SCALE GENOMIC DNA]</scope>
    <source>
        <strain evidence="1 2">NL-1724</strain>
    </source>
</reference>